<sequence>MEVVARVLLGVSKTNMACQEQPIVPRLVLEVNKNKNVCIAANTPCFVVDGVLMVEQLKTHIKSRMFSNKFVGFVMACFVENEDMVDSINMFPHVFSSRLFIYNPCNHILLEMCGLLSMLENLNTPSASLLSAIVERAYYLWTKSRCPDATFLLHGIKTIASTSSYFYGINAPVESIVSPLLMFKLYKCIEDGDPVSKGLLKPIYLTSWKMDTQYDAPSKDLSEKCVFNLFYCNTVFTKHLQHKEVLKLFKCVCTTSTPRSNILSQ</sequence>
<evidence type="ECO:0000256" key="1">
    <source>
        <dbReference type="ARBA" id="ARBA00022580"/>
    </source>
</evidence>
<accession>Q80BN5</accession>
<reference evidence="5 6" key="1">
    <citation type="journal article" date="2003" name="Virology">
        <title>The genome of herpesvirus saimiri C488 which is capable of transforming human T cells.</title>
        <authorList>
            <person name="Ensser A."/>
            <person name="Thurau M."/>
            <person name="Wittmann S."/>
            <person name="Fickenscher H."/>
        </authorList>
    </citation>
    <scope>NUCLEOTIDE SEQUENCE [LARGE SCALE GENOMIC DNA]</scope>
    <source>
        <strain evidence="5">C488</strain>
    </source>
</reference>
<evidence type="ECO:0000256" key="4">
    <source>
        <dbReference type="ARBA" id="ARBA00023200"/>
    </source>
</evidence>
<organismHost>
    <name type="scientific">Saimiri sciureus</name>
    <name type="common">Common squirrel monkey</name>
    <dbReference type="NCBI Taxonomy" id="9521"/>
</organismHost>
<proteinExistence type="inferred from homology"/>
<keyword evidence="1" id="KW-0920">Virion tegument</keyword>
<evidence type="ECO:0000313" key="5">
    <source>
        <dbReference type="EMBL" id="CAC84337.1"/>
    </source>
</evidence>
<name>Q80BN5_SHV2C</name>
<dbReference type="EMBL" id="AJ410493">
    <property type="protein sequence ID" value="CAC84337.1"/>
    <property type="molecule type" value="Genomic_DNA"/>
</dbReference>
<dbReference type="HAMAP" id="MF_04038">
    <property type="entry name" value="HSV_CEP1"/>
    <property type="match status" value="1"/>
</dbReference>
<evidence type="ECO:0000256" key="3">
    <source>
        <dbReference type="ARBA" id="ARBA00022844"/>
    </source>
</evidence>
<dbReference type="InterPro" id="IPR002600">
    <property type="entry name" value="Herpes_UL7"/>
</dbReference>
<organism evidence="5 6">
    <name type="scientific">Saimiriine herpesvirus 2 (strain 488)</name>
    <name type="common">SaHV-2</name>
    <name type="synonym">Herpesvirus saimiri</name>
    <dbReference type="NCBI Taxonomy" id="10384"/>
    <lineage>
        <taxon>Viruses</taxon>
        <taxon>Duplodnaviria</taxon>
        <taxon>Heunggongvirae</taxon>
        <taxon>Peploviricota</taxon>
        <taxon>Herviviricetes</taxon>
        <taxon>Herpesvirales</taxon>
        <taxon>Orthoherpesviridae</taxon>
        <taxon>Gammaherpesvirinae</taxon>
        <taxon>Rhadinovirus</taxon>
        <taxon>Rhadinovirus saimiriinegamma2</taxon>
        <taxon>Saimiriine herpesvirus 2</taxon>
    </lineage>
</organism>
<dbReference type="Pfam" id="PF01677">
    <property type="entry name" value="Herpes_UL7"/>
    <property type="match status" value="1"/>
</dbReference>
<keyword evidence="3" id="KW-0946">Virion</keyword>
<evidence type="ECO:0000256" key="2">
    <source>
        <dbReference type="ARBA" id="ARBA00022812"/>
    </source>
</evidence>
<keyword evidence="4" id="KW-1035">Host cytoplasm</keyword>
<dbReference type="Proteomes" id="UP000168086">
    <property type="component" value="Genome"/>
</dbReference>
<keyword evidence="2" id="KW-1040">Host Golgi apparatus</keyword>
<dbReference type="GO" id="GO:0044423">
    <property type="term" value="C:virion component"/>
    <property type="evidence" value="ECO:0007669"/>
    <property type="project" value="UniProtKB-KW"/>
</dbReference>
<protein>
    <submittedName>
        <fullName evidence="5">Uncharacterized protein</fullName>
    </submittedName>
</protein>
<evidence type="ECO:0000313" key="6">
    <source>
        <dbReference type="Proteomes" id="UP000168086"/>
    </source>
</evidence>